<comment type="catalytic activity">
    <reaction evidence="1">
        <text>5-hydroxy-2-oxo-4-ureido-2,5-dihydro-1H-imidazole-5-carboxylate + H(+) = (S)-allantoin + CO2</text>
        <dbReference type="Rhea" id="RHEA:26301"/>
        <dbReference type="ChEBI" id="CHEBI:15378"/>
        <dbReference type="ChEBI" id="CHEBI:15678"/>
        <dbReference type="ChEBI" id="CHEBI:16526"/>
        <dbReference type="ChEBI" id="CHEBI:58639"/>
        <dbReference type="EC" id="4.1.1.97"/>
    </reaction>
</comment>
<dbReference type="SUPFAM" id="SSF158694">
    <property type="entry name" value="UraD-Like"/>
    <property type="match status" value="1"/>
</dbReference>
<comment type="caution">
    <text evidence="8">The sequence shown here is derived from an EMBL/GenBank/DDBJ whole genome shotgun (WGS) entry which is preliminary data.</text>
</comment>
<dbReference type="UniPathway" id="UPA00394">
    <property type="reaction ID" value="UER00652"/>
</dbReference>
<evidence type="ECO:0000313" key="8">
    <source>
        <dbReference type="EMBL" id="RDE22867.1"/>
    </source>
</evidence>
<evidence type="ECO:0000256" key="6">
    <source>
        <dbReference type="ARBA" id="ARBA00023239"/>
    </source>
</evidence>
<dbReference type="Proteomes" id="UP000253769">
    <property type="component" value="Unassembled WGS sequence"/>
</dbReference>
<dbReference type="PANTHER" id="PTHR43466:SF1">
    <property type="entry name" value="2-OXO-4-HYDROXY-4-CARBOXY-5-UREIDOIMIDAZOLINE DECARBOXYLASE-RELATED"/>
    <property type="match status" value="1"/>
</dbReference>
<dbReference type="InterPro" id="IPR036778">
    <property type="entry name" value="OHCU_decarboxylase_sf"/>
</dbReference>
<evidence type="ECO:0000256" key="5">
    <source>
        <dbReference type="ARBA" id="ARBA00022793"/>
    </source>
</evidence>
<proteinExistence type="predicted"/>
<evidence type="ECO:0000256" key="2">
    <source>
        <dbReference type="ARBA" id="ARBA00004754"/>
    </source>
</evidence>
<name>A0A369WMF7_9GAMM</name>
<dbReference type="EC" id="4.1.1.97" evidence="3"/>
<keyword evidence="6 8" id="KW-0456">Lyase</keyword>
<evidence type="ECO:0000256" key="3">
    <source>
        <dbReference type="ARBA" id="ARBA00012257"/>
    </source>
</evidence>
<accession>A0A369WMF7</accession>
<evidence type="ECO:0000313" key="9">
    <source>
        <dbReference type="Proteomes" id="UP000253769"/>
    </source>
</evidence>
<sequence>MNAQAQSKTFQQFIPSMMGRADFISTFADIYEHSAWVAEQAWERGLSPVHDQVDGLHQLMADILLSSSRQAQLDLINAHPDLAGKAAIAGELTEASTSEQAGAGIHECSAEEFQRFTQLNDAYKSKFGFPFIKAVKGSNRFQILEAFEERIHNTPDEEFERALIEINKIALFRLEAM</sequence>
<keyword evidence="4" id="KW-0659">Purine metabolism</keyword>
<evidence type="ECO:0000256" key="4">
    <source>
        <dbReference type="ARBA" id="ARBA00022631"/>
    </source>
</evidence>
<keyword evidence="9" id="KW-1185">Reference proteome</keyword>
<dbReference type="InterPro" id="IPR018020">
    <property type="entry name" value="OHCU_decarboxylase"/>
</dbReference>
<dbReference type="GO" id="GO:0000255">
    <property type="term" value="P:allantoin metabolic process"/>
    <property type="evidence" value="ECO:0007669"/>
    <property type="project" value="InterPro"/>
</dbReference>
<dbReference type="EMBL" id="QQOH01000002">
    <property type="protein sequence ID" value="RDE22867.1"/>
    <property type="molecule type" value="Genomic_DNA"/>
</dbReference>
<dbReference type="PANTHER" id="PTHR43466">
    <property type="entry name" value="2-OXO-4-HYDROXY-4-CARBOXY-5-UREIDOIMIDAZOLINE DECARBOXYLASE-RELATED"/>
    <property type="match status" value="1"/>
</dbReference>
<dbReference type="InterPro" id="IPR017580">
    <property type="entry name" value="OHCU_decarboxylase-1"/>
</dbReference>
<dbReference type="RefSeq" id="WP_114695500.1">
    <property type="nucleotide sequence ID" value="NZ_QQOH01000002.1"/>
</dbReference>
<reference evidence="8 9" key="1">
    <citation type="submission" date="2018-07" db="EMBL/GenBank/DDBJ databases">
        <title>Motiliproteus coralliicola sp. nov., a bacterium isolated from Coral.</title>
        <authorList>
            <person name="Wang G."/>
        </authorList>
    </citation>
    <scope>NUCLEOTIDE SEQUENCE [LARGE SCALE GENOMIC DNA]</scope>
    <source>
        <strain evidence="8 9">C34</strain>
    </source>
</reference>
<dbReference type="AlphaFoldDB" id="A0A369WMF7"/>
<dbReference type="Gene3D" id="1.10.3330.10">
    <property type="entry name" value="Oxo-4-hydroxy-4-carboxy-5-ureidoimidazoline decarboxylase"/>
    <property type="match status" value="1"/>
</dbReference>
<dbReference type="GO" id="GO:0019628">
    <property type="term" value="P:urate catabolic process"/>
    <property type="evidence" value="ECO:0007669"/>
    <property type="project" value="UniProtKB-UniPathway"/>
</dbReference>
<evidence type="ECO:0000256" key="1">
    <source>
        <dbReference type="ARBA" id="ARBA00001163"/>
    </source>
</evidence>
<organism evidence="8 9">
    <name type="scientific">Motiliproteus coralliicola</name>
    <dbReference type="NCBI Taxonomy" id="2283196"/>
    <lineage>
        <taxon>Bacteria</taxon>
        <taxon>Pseudomonadati</taxon>
        <taxon>Pseudomonadota</taxon>
        <taxon>Gammaproteobacteria</taxon>
        <taxon>Oceanospirillales</taxon>
        <taxon>Oceanospirillaceae</taxon>
        <taxon>Motiliproteus</taxon>
    </lineage>
</organism>
<dbReference type="NCBIfam" id="TIGR03164">
    <property type="entry name" value="UHCUDC"/>
    <property type="match status" value="1"/>
</dbReference>
<evidence type="ECO:0000259" key="7">
    <source>
        <dbReference type="Pfam" id="PF09349"/>
    </source>
</evidence>
<dbReference type="Pfam" id="PF09349">
    <property type="entry name" value="OHCU_decarbox"/>
    <property type="match status" value="1"/>
</dbReference>
<protein>
    <recommendedName>
        <fullName evidence="3">2-oxo-4-hydroxy-4-carboxy-5-ureidoimidazoline decarboxylase</fullName>
        <ecNumber evidence="3">4.1.1.97</ecNumber>
    </recommendedName>
</protein>
<gene>
    <name evidence="8" type="primary">uraD</name>
    <name evidence="8" type="ORF">DV711_09910</name>
</gene>
<dbReference type="OrthoDB" id="9800909at2"/>
<feature type="domain" description="Oxo-4-hydroxy-4-carboxy-5-ureidoimidazoline decarboxylase" evidence="7">
    <location>
        <begin position="18"/>
        <end position="175"/>
    </location>
</feature>
<dbReference type="GO" id="GO:0006144">
    <property type="term" value="P:purine nucleobase metabolic process"/>
    <property type="evidence" value="ECO:0007669"/>
    <property type="project" value="UniProtKB-KW"/>
</dbReference>
<dbReference type="GO" id="GO:0051997">
    <property type="term" value="F:2-oxo-4-hydroxy-4-carboxy-5-ureidoimidazoline decarboxylase activity"/>
    <property type="evidence" value="ECO:0007669"/>
    <property type="project" value="UniProtKB-EC"/>
</dbReference>
<comment type="pathway">
    <text evidence="2">Purine metabolism; urate degradation; (S)-allantoin from urate: step 3/3.</text>
</comment>
<keyword evidence="5" id="KW-0210">Decarboxylase</keyword>